<accession>A0A8F2W246</accession>
<organism evidence="2">
    <name type="scientific">Candidozyma auris</name>
    <name type="common">Yeast</name>
    <name type="synonym">Candida auris</name>
    <dbReference type="NCBI Taxonomy" id="498019"/>
    <lineage>
        <taxon>Eukaryota</taxon>
        <taxon>Fungi</taxon>
        <taxon>Dikarya</taxon>
        <taxon>Ascomycota</taxon>
        <taxon>Saccharomycotina</taxon>
        <taxon>Pichiomycetes</taxon>
        <taxon>Metschnikowiaceae</taxon>
        <taxon>Candidozyma</taxon>
    </lineage>
</organism>
<gene>
    <name evidence="2" type="ORF">CA7LBN_002690</name>
</gene>
<feature type="compositionally biased region" description="Polar residues" evidence="1">
    <location>
        <begin position="231"/>
        <end position="249"/>
    </location>
</feature>
<dbReference type="EMBL" id="CP076751">
    <property type="protein sequence ID" value="QWW23856.1"/>
    <property type="molecule type" value="Genomic_DNA"/>
</dbReference>
<reference evidence="2" key="1">
    <citation type="submission" date="2021-06" db="EMBL/GenBank/DDBJ databases">
        <title>Candida auris outbreak in lebanese hospital.</title>
        <authorList>
            <person name="Finianos M."/>
        </authorList>
    </citation>
    <scope>NUCLEOTIDE SEQUENCE</scope>
    <source>
        <strain evidence="2">CA7LBN</strain>
    </source>
</reference>
<evidence type="ECO:0000313" key="2">
    <source>
        <dbReference type="EMBL" id="QWW23856.1"/>
    </source>
</evidence>
<evidence type="ECO:0000256" key="1">
    <source>
        <dbReference type="SAM" id="MobiDB-lite"/>
    </source>
</evidence>
<dbReference type="AlphaFoldDB" id="A0A8F2W246"/>
<proteinExistence type="predicted"/>
<feature type="region of interest" description="Disordered" evidence="1">
    <location>
        <begin position="231"/>
        <end position="258"/>
    </location>
</feature>
<name>A0A8F2W246_CANAR</name>
<sequence>MQKSSKRIKLENEIFSKSIKDIEKMFSCSVVESEERFHKRPSTSASASLNNTRSDIFSDHVLKKTAFEYDCVNLSLMESLSEPDDGAPEEADVCYSKVQTLQVPTLPSSTLIPGQIIATAPSPGHIPLDLRDDYEYFDAKHAAGFVESSFHIPHYKNLERDLRMIDQMLSRPFHRVHVVNTILHPIGDVHHVALTGFTGISKHREGNGGEANNTQSVFVAAQCLRMEQTTKGIKQASQGKPKDSFQNSIMGEVNKGRT</sequence>
<protein>
    <submittedName>
        <fullName evidence="2">Uncharacterized protein</fullName>
    </submittedName>
</protein>
<dbReference type="Proteomes" id="UP000825438">
    <property type="component" value="Chromosome III"/>
</dbReference>